<comment type="similarity">
    <text evidence="2">Belongs to the CWC22 family.</text>
</comment>
<evidence type="ECO:0000256" key="4">
    <source>
        <dbReference type="ARBA" id="ARBA00023187"/>
    </source>
</evidence>
<dbReference type="InterPro" id="IPR000073">
    <property type="entry name" value="AB_hydrolase_1"/>
</dbReference>
<sequence>MAKDKDKKKKKKSSSEEAPAAAARTREPAKAKEEEDLETYKKRKIADLENLGRSGGVYVPPFKLARMQKEIEDKTSAEYQRQTWEALRKSINGLVNKVNVGNIKNIVEELFQENLVRGRGLLVRALIRAQMASPGFTHVFAALLAVINSKLPEVGDLLIRRVILQFRRAYKRNDKIVTTAAIRFMAHLVNQKIASELLALHVATLLLERVTEDSIEVCVSFLQVMEELDLVEDEDQITHEVDLLDETIKGEETLNIFKAIPPEQYAADEVKVSIVEPLVIRSVSYVRMETGGMAHWRDLFYEVSDGLRLYARDYPGPSPDAPVALLMHGLTRNSADFEALSPVLAKTHRVLVVDQRGRGRSDRDPDASRYHLATYVGDMFELLAQQAITQVAVVGTSMGGLMAMVMNVKSPNIFSHVVINDIGPVVAPAGLARIKSYVGTGSRFSTWEEAAAHIKVLNEAAFPAYTPEAWMAFARRTCVEEGDAVVLNYDLAIAEAMKQREEAAVPQDLWPTFEALKPKPTMLVRGGISDLLDIPTAVEMRRRHPEMAFLEVSNIGHAPMLDEPGVAERIADFINDRSSSDHRGCKELLLGLLGAKWKLISSEILGLEQDEGSDSSDDSDEEADAAADRRAQEKILDFTEQDLVNLRRSIYLVIMSSVHYEECVHKILKLNIAEGQEKEVCTMLIDCCAMEKMFNRFFVLQAERLCRLNPVYQDTFTESFGIQFNTVHRLETNKLRNIGKFFAHLLYTDCNREA</sequence>
<keyword evidence="3" id="KW-0507">mRNA processing</keyword>
<protein>
    <submittedName>
        <fullName evidence="8">Pre-mRNA-splicing factor CWC22</fullName>
    </submittedName>
</protein>
<keyword evidence="4" id="KW-0508">mRNA splicing</keyword>
<dbReference type="InterPro" id="IPR016024">
    <property type="entry name" value="ARM-type_fold"/>
</dbReference>
<evidence type="ECO:0000313" key="8">
    <source>
        <dbReference type="EMBL" id="OLQ05688.1"/>
    </source>
</evidence>
<dbReference type="Pfam" id="PF02854">
    <property type="entry name" value="MIF4G"/>
    <property type="match status" value="1"/>
</dbReference>
<gene>
    <name evidence="8" type="primary">CWC22</name>
    <name evidence="8" type="ORF">AK812_SmicGene11088</name>
</gene>
<comment type="caution">
    <text evidence="8">The sequence shown here is derived from an EMBL/GenBank/DDBJ whole genome shotgun (WGS) entry which is preliminary data.</text>
</comment>
<dbReference type="Pfam" id="PF02847">
    <property type="entry name" value="MA3"/>
    <property type="match status" value="1"/>
</dbReference>
<dbReference type="InterPro" id="IPR003891">
    <property type="entry name" value="Initiation_fac_eIF4g_MI"/>
</dbReference>
<dbReference type="InterPro" id="IPR050781">
    <property type="entry name" value="CWC22_splicing_factor"/>
</dbReference>
<accession>A0A1Q9EE61</accession>
<dbReference type="InterPro" id="IPR003890">
    <property type="entry name" value="MIF4G-like_typ-3"/>
</dbReference>
<dbReference type="PROSITE" id="PS51366">
    <property type="entry name" value="MI"/>
    <property type="match status" value="1"/>
</dbReference>
<dbReference type="SUPFAM" id="SSF48371">
    <property type="entry name" value="ARM repeat"/>
    <property type="match status" value="1"/>
</dbReference>
<dbReference type="EMBL" id="LSRX01000178">
    <property type="protein sequence ID" value="OLQ05688.1"/>
    <property type="molecule type" value="Genomic_DNA"/>
</dbReference>
<dbReference type="SMART" id="SM00543">
    <property type="entry name" value="MIF4G"/>
    <property type="match status" value="1"/>
</dbReference>
<comment type="subcellular location">
    <subcellularLocation>
        <location evidence="1">Nucleus</location>
    </subcellularLocation>
</comment>
<feature type="compositionally biased region" description="Basic residues" evidence="6">
    <location>
        <begin position="1"/>
        <end position="12"/>
    </location>
</feature>
<feature type="compositionally biased region" description="Basic and acidic residues" evidence="6">
    <location>
        <begin position="24"/>
        <end position="33"/>
    </location>
</feature>
<evidence type="ECO:0000256" key="6">
    <source>
        <dbReference type="SAM" id="MobiDB-lite"/>
    </source>
</evidence>
<dbReference type="GO" id="GO:0071013">
    <property type="term" value="C:catalytic step 2 spliceosome"/>
    <property type="evidence" value="ECO:0007669"/>
    <property type="project" value="TreeGrafter"/>
</dbReference>
<proteinExistence type="inferred from homology"/>
<dbReference type="SUPFAM" id="SSF53474">
    <property type="entry name" value="alpha/beta-Hydrolases"/>
    <property type="match status" value="1"/>
</dbReference>
<evidence type="ECO:0000313" key="9">
    <source>
        <dbReference type="Proteomes" id="UP000186817"/>
    </source>
</evidence>
<organism evidence="8 9">
    <name type="scientific">Symbiodinium microadriaticum</name>
    <name type="common">Dinoflagellate</name>
    <name type="synonym">Zooxanthella microadriatica</name>
    <dbReference type="NCBI Taxonomy" id="2951"/>
    <lineage>
        <taxon>Eukaryota</taxon>
        <taxon>Sar</taxon>
        <taxon>Alveolata</taxon>
        <taxon>Dinophyceae</taxon>
        <taxon>Suessiales</taxon>
        <taxon>Symbiodiniaceae</taxon>
        <taxon>Symbiodinium</taxon>
    </lineage>
</organism>
<dbReference type="InterPro" id="IPR029058">
    <property type="entry name" value="AB_hydrolase_fold"/>
</dbReference>
<reference evidence="8 9" key="1">
    <citation type="submission" date="2016-02" db="EMBL/GenBank/DDBJ databases">
        <title>Genome analysis of coral dinoflagellate symbionts highlights evolutionary adaptations to a symbiotic lifestyle.</title>
        <authorList>
            <person name="Aranda M."/>
            <person name="Li Y."/>
            <person name="Liew Y.J."/>
            <person name="Baumgarten S."/>
            <person name="Simakov O."/>
            <person name="Wilson M."/>
            <person name="Piel J."/>
            <person name="Ashoor H."/>
            <person name="Bougouffa S."/>
            <person name="Bajic V.B."/>
            <person name="Ryu T."/>
            <person name="Ravasi T."/>
            <person name="Bayer T."/>
            <person name="Micklem G."/>
            <person name="Kim H."/>
            <person name="Bhak J."/>
            <person name="Lajeunesse T.C."/>
            <person name="Voolstra C.R."/>
        </authorList>
    </citation>
    <scope>NUCLEOTIDE SEQUENCE [LARGE SCALE GENOMIC DNA]</scope>
    <source>
        <strain evidence="8 9">CCMP2467</strain>
    </source>
</reference>
<evidence type="ECO:0000256" key="5">
    <source>
        <dbReference type="ARBA" id="ARBA00023242"/>
    </source>
</evidence>
<dbReference type="Gene3D" id="1.25.40.180">
    <property type="match status" value="1"/>
</dbReference>
<evidence type="ECO:0000256" key="3">
    <source>
        <dbReference type="ARBA" id="ARBA00022664"/>
    </source>
</evidence>
<keyword evidence="9" id="KW-1185">Reference proteome</keyword>
<dbReference type="SMART" id="SM00544">
    <property type="entry name" value="MA3"/>
    <property type="match status" value="1"/>
</dbReference>
<dbReference type="AlphaFoldDB" id="A0A1Q9EE61"/>
<name>A0A1Q9EE61_SYMMI</name>
<evidence type="ECO:0000256" key="2">
    <source>
        <dbReference type="ARBA" id="ARBA00006856"/>
    </source>
</evidence>
<dbReference type="GO" id="GO:0003723">
    <property type="term" value="F:RNA binding"/>
    <property type="evidence" value="ECO:0007669"/>
    <property type="project" value="InterPro"/>
</dbReference>
<dbReference type="PANTHER" id="PTHR18034:SF3">
    <property type="entry name" value="PRE-MRNA-SPLICING FACTOR CWC22 HOMOLOG"/>
    <property type="match status" value="1"/>
</dbReference>
<keyword evidence="5" id="KW-0539">Nucleus</keyword>
<dbReference type="Gene3D" id="3.40.50.1820">
    <property type="entry name" value="alpha/beta hydrolase"/>
    <property type="match status" value="1"/>
</dbReference>
<feature type="region of interest" description="Disordered" evidence="6">
    <location>
        <begin position="1"/>
        <end position="38"/>
    </location>
</feature>
<evidence type="ECO:0000256" key="1">
    <source>
        <dbReference type="ARBA" id="ARBA00004123"/>
    </source>
</evidence>
<dbReference type="Proteomes" id="UP000186817">
    <property type="component" value="Unassembled WGS sequence"/>
</dbReference>
<dbReference type="Pfam" id="PF12697">
    <property type="entry name" value="Abhydrolase_6"/>
    <property type="match status" value="1"/>
</dbReference>
<evidence type="ECO:0000259" key="7">
    <source>
        <dbReference type="PROSITE" id="PS51366"/>
    </source>
</evidence>
<dbReference type="OrthoDB" id="1924287at2759"/>
<feature type="domain" description="MI" evidence="7">
    <location>
        <begin position="645"/>
        <end position="754"/>
    </location>
</feature>
<dbReference type="PANTHER" id="PTHR18034">
    <property type="entry name" value="CELL CYCLE CONTROL PROTEIN CWF22-RELATED"/>
    <property type="match status" value="1"/>
</dbReference>
<dbReference type="GO" id="GO:0000398">
    <property type="term" value="P:mRNA splicing, via spliceosome"/>
    <property type="evidence" value="ECO:0007669"/>
    <property type="project" value="TreeGrafter"/>
</dbReference>